<evidence type="ECO:0000259" key="9">
    <source>
        <dbReference type="PROSITE" id="PS51194"/>
    </source>
</evidence>
<evidence type="ECO:0000256" key="3">
    <source>
        <dbReference type="ARBA" id="ARBA00022806"/>
    </source>
</evidence>
<dbReference type="Pfam" id="PF00270">
    <property type="entry name" value="DEAD"/>
    <property type="match status" value="1"/>
</dbReference>
<evidence type="ECO:0000259" key="10">
    <source>
        <dbReference type="PROSITE" id="PS51195"/>
    </source>
</evidence>
<evidence type="ECO:0000256" key="4">
    <source>
        <dbReference type="ARBA" id="ARBA00022840"/>
    </source>
</evidence>
<dbReference type="PROSITE" id="PS51195">
    <property type="entry name" value="Q_MOTIF"/>
    <property type="match status" value="1"/>
</dbReference>
<dbReference type="SMART" id="SM00487">
    <property type="entry name" value="DEXDc"/>
    <property type="match status" value="1"/>
</dbReference>
<dbReference type="PROSITE" id="PS51194">
    <property type="entry name" value="HELICASE_CTER"/>
    <property type="match status" value="1"/>
</dbReference>
<accession>A0A5R9FXD4</accession>
<evidence type="ECO:0000256" key="6">
    <source>
        <dbReference type="PROSITE-ProRule" id="PRU00552"/>
    </source>
</evidence>
<evidence type="ECO:0000256" key="1">
    <source>
        <dbReference type="ARBA" id="ARBA00022741"/>
    </source>
</evidence>
<keyword evidence="3 11" id="KW-0347">Helicase</keyword>
<dbReference type="GO" id="GO:0003676">
    <property type="term" value="F:nucleic acid binding"/>
    <property type="evidence" value="ECO:0007669"/>
    <property type="project" value="InterPro"/>
</dbReference>
<feature type="domain" description="Helicase C-terminal" evidence="9">
    <location>
        <begin position="227"/>
        <end position="392"/>
    </location>
</feature>
<evidence type="ECO:0000256" key="7">
    <source>
        <dbReference type="SAM" id="MobiDB-lite"/>
    </source>
</evidence>
<dbReference type="SUPFAM" id="SSF52540">
    <property type="entry name" value="P-loop containing nucleoside triphosphate hydrolases"/>
    <property type="match status" value="1"/>
</dbReference>
<evidence type="ECO:0000313" key="11">
    <source>
        <dbReference type="EMBL" id="TLS48657.1"/>
    </source>
</evidence>
<dbReference type="InterPro" id="IPR014001">
    <property type="entry name" value="Helicase_ATP-bd"/>
</dbReference>
<dbReference type="CDD" id="cd18787">
    <property type="entry name" value="SF2_C_DEAD"/>
    <property type="match status" value="1"/>
</dbReference>
<evidence type="ECO:0000256" key="2">
    <source>
        <dbReference type="ARBA" id="ARBA00022801"/>
    </source>
</evidence>
<dbReference type="InterPro" id="IPR027417">
    <property type="entry name" value="P-loop_NTPase"/>
</dbReference>
<comment type="caution">
    <text evidence="11">The sequence shown here is derived from an EMBL/GenBank/DDBJ whole genome shotgun (WGS) entry which is preliminary data.</text>
</comment>
<evidence type="ECO:0000313" key="12">
    <source>
        <dbReference type="Proteomes" id="UP000309676"/>
    </source>
</evidence>
<comment type="similarity">
    <text evidence="5">Belongs to the DEAD box helicase family.</text>
</comment>
<dbReference type="OrthoDB" id="9805696at2"/>
<proteinExistence type="inferred from homology"/>
<evidence type="ECO:0000256" key="5">
    <source>
        <dbReference type="ARBA" id="ARBA00038437"/>
    </source>
</evidence>
<keyword evidence="1" id="KW-0547">Nucleotide-binding</keyword>
<dbReference type="GO" id="GO:0003724">
    <property type="term" value="F:RNA helicase activity"/>
    <property type="evidence" value="ECO:0007669"/>
    <property type="project" value="InterPro"/>
</dbReference>
<feature type="domain" description="Helicase ATP-binding" evidence="8">
    <location>
        <begin position="46"/>
        <end position="216"/>
    </location>
</feature>
<dbReference type="SMART" id="SM00490">
    <property type="entry name" value="HELICc"/>
    <property type="match status" value="1"/>
</dbReference>
<dbReference type="InterPro" id="IPR014014">
    <property type="entry name" value="RNA_helicase_DEAD_Q_motif"/>
</dbReference>
<keyword evidence="4" id="KW-0067">ATP-binding</keyword>
<feature type="short sequence motif" description="Q motif" evidence="6">
    <location>
        <begin position="15"/>
        <end position="43"/>
    </location>
</feature>
<organism evidence="11 12">
    <name type="scientific">Paenibacillus antri</name>
    <dbReference type="NCBI Taxonomy" id="2582848"/>
    <lineage>
        <taxon>Bacteria</taxon>
        <taxon>Bacillati</taxon>
        <taxon>Bacillota</taxon>
        <taxon>Bacilli</taxon>
        <taxon>Bacillales</taxon>
        <taxon>Paenibacillaceae</taxon>
        <taxon>Paenibacillus</taxon>
    </lineage>
</organism>
<dbReference type="InterPro" id="IPR011545">
    <property type="entry name" value="DEAD/DEAH_box_helicase_dom"/>
</dbReference>
<dbReference type="Pfam" id="PF00271">
    <property type="entry name" value="Helicase_C"/>
    <property type="match status" value="1"/>
</dbReference>
<feature type="compositionally biased region" description="Basic and acidic residues" evidence="7">
    <location>
        <begin position="524"/>
        <end position="533"/>
    </location>
</feature>
<feature type="region of interest" description="Disordered" evidence="7">
    <location>
        <begin position="395"/>
        <end position="553"/>
    </location>
</feature>
<gene>
    <name evidence="11" type="ORF">FE782_29425</name>
</gene>
<feature type="compositionally biased region" description="Gly residues" evidence="7">
    <location>
        <begin position="534"/>
        <end position="543"/>
    </location>
</feature>
<dbReference type="AlphaFoldDB" id="A0A5R9FXD4"/>
<dbReference type="GO" id="GO:0016787">
    <property type="term" value="F:hydrolase activity"/>
    <property type="evidence" value="ECO:0007669"/>
    <property type="project" value="UniProtKB-KW"/>
</dbReference>
<dbReference type="Proteomes" id="UP000309676">
    <property type="component" value="Unassembled WGS sequence"/>
</dbReference>
<dbReference type="GO" id="GO:0005524">
    <property type="term" value="F:ATP binding"/>
    <property type="evidence" value="ECO:0007669"/>
    <property type="project" value="UniProtKB-KW"/>
</dbReference>
<dbReference type="InterPro" id="IPR044742">
    <property type="entry name" value="DEAD/DEAH_RhlB"/>
</dbReference>
<keyword evidence="2" id="KW-0378">Hydrolase</keyword>
<dbReference type="PANTHER" id="PTHR47959">
    <property type="entry name" value="ATP-DEPENDENT RNA HELICASE RHLE-RELATED"/>
    <property type="match status" value="1"/>
</dbReference>
<dbReference type="Gene3D" id="3.40.50.300">
    <property type="entry name" value="P-loop containing nucleotide triphosphate hydrolases"/>
    <property type="match status" value="2"/>
</dbReference>
<feature type="domain" description="DEAD-box RNA helicase Q" evidence="10">
    <location>
        <begin position="15"/>
        <end position="43"/>
    </location>
</feature>
<reference evidence="11 12" key="1">
    <citation type="submission" date="2019-05" db="EMBL/GenBank/DDBJ databases">
        <authorList>
            <person name="Narsing Rao M.P."/>
            <person name="Li W.J."/>
        </authorList>
    </citation>
    <scope>NUCLEOTIDE SEQUENCE [LARGE SCALE GENOMIC DNA]</scope>
    <source>
        <strain evidence="11 12">SYSU_K30003</strain>
    </source>
</reference>
<name>A0A5R9FXD4_9BACL</name>
<dbReference type="EMBL" id="VCIW01000031">
    <property type="protein sequence ID" value="TLS48657.1"/>
    <property type="molecule type" value="Genomic_DNA"/>
</dbReference>
<dbReference type="PANTHER" id="PTHR47959:SF1">
    <property type="entry name" value="ATP-DEPENDENT RNA HELICASE DBPA"/>
    <property type="match status" value="1"/>
</dbReference>
<dbReference type="InterPro" id="IPR001650">
    <property type="entry name" value="Helicase_C-like"/>
</dbReference>
<feature type="compositionally biased region" description="Basic residues" evidence="7">
    <location>
        <begin position="544"/>
        <end position="553"/>
    </location>
</feature>
<keyword evidence="12" id="KW-1185">Reference proteome</keyword>
<sequence>MYTLNRRNRGIYVTNRFEALGVRSLIAEVLQKQGIVTPTPVQEQAIPALLSGHDAIVQAQTGTGKTLAFVLPILEVIDPRRASVQALILTPTRELAIQITAEAKKLASAMGAGVLAVYGGQDVAAQVHKLGGDSHIVVATPGRLLDHLRRETLHLGHISMLVLDEADQMLTMGFLNEVEDIIRQCATQRQTMLFSATMPGPVKQLAANYMKKPVDIRIKTAHVTLDDIRQIAVETTDRARQATLFRLIETYRPYLAVVFCRTKIRAKKLNEALVAHGFESDELHGDLTQAKREAVMKRFREAKLQVLVATDVAARGLDVEGVTHVFNYDVPIDTETYIHRIGRTGRAGQSGVAVTLLAAKDRGSVARIEQSIGQRLERRRMEEFGVGAEALSGFDVELEDDEDERPGRSEKTYGYTGSRPARTAGRPAGRTAGGRPAARAGAGRPGDRRGKTIVKAGPGTRAKAPASLREGAAAGEAAGAPGARRPGAGAAGGRKPFGKRAEGGPAGAGGKKPFGKPKGNPFGKPDRRSDWGRGGKGPGGGPAGKKRAAGRGR</sequence>
<feature type="compositionally biased region" description="Low complexity" evidence="7">
    <location>
        <begin position="419"/>
        <end position="442"/>
    </location>
</feature>
<dbReference type="PROSITE" id="PS51192">
    <property type="entry name" value="HELICASE_ATP_BIND_1"/>
    <property type="match status" value="1"/>
</dbReference>
<evidence type="ECO:0000259" key="8">
    <source>
        <dbReference type="PROSITE" id="PS51192"/>
    </source>
</evidence>
<dbReference type="CDD" id="cd00268">
    <property type="entry name" value="DEADc"/>
    <property type="match status" value="1"/>
</dbReference>
<dbReference type="GO" id="GO:0005829">
    <property type="term" value="C:cytosol"/>
    <property type="evidence" value="ECO:0007669"/>
    <property type="project" value="TreeGrafter"/>
</dbReference>
<dbReference type="InterPro" id="IPR050079">
    <property type="entry name" value="DEAD_box_RNA_helicase"/>
</dbReference>
<protein>
    <submittedName>
        <fullName evidence="11">DEAD/DEAH box helicase</fullName>
    </submittedName>
</protein>
<feature type="compositionally biased region" description="Low complexity" evidence="7">
    <location>
        <begin position="469"/>
        <end position="488"/>
    </location>
</feature>